<keyword evidence="2" id="KW-0889">Transcription antitermination</keyword>
<dbReference type="NCBIfam" id="TIGR01951">
    <property type="entry name" value="nusB"/>
    <property type="match status" value="1"/>
</dbReference>
<protein>
    <submittedName>
        <fullName evidence="7">Transcription antitermination protein NusB</fullName>
    </submittedName>
</protein>
<dbReference type="PANTHER" id="PTHR11078:SF3">
    <property type="entry name" value="ANTITERMINATION NUSB DOMAIN-CONTAINING PROTEIN"/>
    <property type="match status" value="1"/>
</dbReference>
<dbReference type="InterPro" id="IPR035926">
    <property type="entry name" value="NusB-like_sf"/>
</dbReference>
<gene>
    <name evidence="7" type="primary">nusB_11</name>
    <name evidence="7" type="ORF">SDC9_69121</name>
</gene>
<evidence type="ECO:0000256" key="3">
    <source>
        <dbReference type="ARBA" id="ARBA00022884"/>
    </source>
</evidence>
<dbReference type="InterPro" id="IPR006027">
    <property type="entry name" value="NusB_RsmB_TIM44"/>
</dbReference>
<keyword evidence="3" id="KW-0694">RNA-binding</keyword>
<keyword evidence="4" id="KW-0805">Transcription regulation</keyword>
<dbReference type="GO" id="GO:0003723">
    <property type="term" value="F:RNA binding"/>
    <property type="evidence" value="ECO:0007669"/>
    <property type="project" value="UniProtKB-KW"/>
</dbReference>
<evidence type="ECO:0000256" key="2">
    <source>
        <dbReference type="ARBA" id="ARBA00022814"/>
    </source>
</evidence>
<comment type="similarity">
    <text evidence="1">Belongs to the NusB family.</text>
</comment>
<evidence type="ECO:0000259" key="6">
    <source>
        <dbReference type="Pfam" id="PF01029"/>
    </source>
</evidence>
<dbReference type="HAMAP" id="MF_00073">
    <property type="entry name" value="NusB"/>
    <property type="match status" value="1"/>
</dbReference>
<accession>A0A644Y7W8</accession>
<dbReference type="GO" id="GO:0031564">
    <property type="term" value="P:transcription antitermination"/>
    <property type="evidence" value="ECO:0007669"/>
    <property type="project" value="UniProtKB-KW"/>
</dbReference>
<dbReference type="PANTHER" id="PTHR11078">
    <property type="entry name" value="N UTILIZATION SUBSTANCE PROTEIN B-RELATED"/>
    <property type="match status" value="1"/>
</dbReference>
<dbReference type="AlphaFoldDB" id="A0A644Y7W8"/>
<dbReference type="GO" id="GO:0006353">
    <property type="term" value="P:DNA-templated transcription termination"/>
    <property type="evidence" value="ECO:0007669"/>
    <property type="project" value="InterPro"/>
</dbReference>
<reference evidence="7" key="1">
    <citation type="submission" date="2019-08" db="EMBL/GenBank/DDBJ databases">
        <authorList>
            <person name="Kucharzyk K."/>
            <person name="Murdoch R.W."/>
            <person name="Higgins S."/>
            <person name="Loffler F."/>
        </authorList>
    </citation>
    <scope>NUCLEOTIDE SEQUENCE</scope>
</reference>
<dbReference type="SUPFAM" id="SSF48013">
    <property type="entry name" value="NusB-like"/>
    <property type="match status" value="1"/>
</dbReference>
<name>A0A644Y7W8_9ZZZZ</name>
<feature type="domain" description="NusB/RsmB/TIM44" evidence="6">
    <location>
        <begin position="6"/>
        <end position="129"/>
    </location>
</feature>
<dbReference type="InterPro" id="IPR011605">
    <property type="entry name" value="NusB_fam"/>
</dbReference>
<dbReference type="Pfam" id="PF01029">
    <property type="entry name" value="NusB"/>
    <property type="match status" value="1"/>
</dbReference>
<keyword evidence="5" id="KW-0804">Transcription</keyword>
<proteinExistence type="inferred from homology"/>
<dbReference type="Gene3D" id="1.10.940.10">
    <property type="entry name" value="NusB-like"/>
    <property type="match status" value="1"/>
</dbReference>
<comment type="caution">
    <text evidence="7">The sequence shown here is derived from an EMBL/GenBank/DDBJ whole genome shotgun (WGS) entry which is preliminary data.</text>
</comment>
<evidence type="ECO:0000256" key="1">
    <source>
        <dbReference type="ARBA" id="ARBA00005952"/>
    </source>
</evidence>
<dbReference type="GO" id="GO:0005829">
    <property type="term" value="C:cytosol"/>
    <property type="evidence" value="ECO:0007669"/>
    <property type="project" value="TreeGrafter"/>
</dbReference>
<sequence>MKSRTKARGIALQVLYEYDLTGHPVGEILADRLFEEESDEKLESFSRAIVVGVVPLIEKLDALVAKHAPEWPMDQVAVIDRNILRIAVWEFAVAETTPVKVAINEAIELAKSYGSDSSSRFVNGVLGSLVGHQDEIHEYFKTFSA</sequence>
<evidence type="ECO:0000313" key="7">
    <source>
        <dbReference type="EMBL" id="MPM22663.1"/>
    </source>
</evidence>
<evidence type="ECO:0000256" key="4">
    <source>
        <dbReference type="ARBA" id="ARBA00023015"/>
    </source>
</evidence>
<evidence type="ECO:0000256" key="5">
    <source>
        <dbReference type="ARBA" id="ARBA00023163"/>
    </source>
</evidence>
<dbReference type="EMBL" id="VSSQ01003857">
    <property type="protein sequence ID" value="MPM22663.1"/>
    <property type="molecule type" value="Genomic_DNA"/>
</dbReference>
<organism evidence="7">
    <name type="scientific">bioreactor metagenome</name>
    <dbReference type="NCBI Taxonomy" id="1076179"/>
    <lineage>
        <taxon>unclassified sequences</taxon>
        <taxon>metagenomes</taxon>
        <taxon>ecological metagenomes</taxon>
    </lineage>
</organism>